<protein>
    <submittedName>
        <fullName evidence="1">Uncharacterized protein</fullName>
    </submittedName>
</protein>
<name>A0ACB6Q951_9PLEO</name>
<dbReference type="Proteomes" id="UP000799755">
    <property type="component" value="Unassembled WGS sequence"/>
</dbReference>
<comment type="caution">
    <text evidence="1">The sequence shown here is derived from an EMBL/GenBank/DDBJ whole genome shotgun (WGS) entry which is preliminary data.</text>
</comment>
<gene>
    <name evidence="1" type="ORF">BDR25DRAFT_319952</name>
</gene>
<evidence type="ECO:0000313" key="1">
    <source>
        <dbReference type="EMBL" id="KAF2463427.1"/>
    </source>
</evidence>
<reference evidence="1" key="1">
    <citation type="journal article" date="2020" name="Stud. Mycol.">
        <title>101 Dothideomycetes genomes: a test case for predicting lifestyles and emergence of pathogens.</title>
        <authorList>
            <person name="Haridas S."/>
            <person name="Albert R."/>
            <person name="Binder M."/>
            <person name="Bloem J."/>
            <person name="Labutti K."/>
            <person name="Salamov A."/>
            <person name="Andreopoulos B."/>
            <person name="Baker S."/>
            <person name="Barry K."/>
            <person name="Bills G."/>
            <person name="Bluhm B."/>
            <person name="Cannon C."/>
            <person name="Castanera R."/>
            <person name="Culley D."/>
            <person name="Daum C."/>
            <person name="Ezra D."/>
            <person name="Gonzalez J."/>
            <person name="Henrissat B."/>
            <person name="Kuo A."/>
            <person name="Liang C."/>
            <person name="Lipzen A."/>
            <person name="Lutzoni F."/>
            <person name="Magnuson J."/>
            <person name="Mondo S."/>
            <person name="Nolan M."/>
            <person name="Ohm R."/>
            <person name="Pangilinan J."/>
            <person name="Park H.-J."/>
            <person name="Ramirez L."/>
            <person name="Alfaro M."/>
            <person name="Sun H."/>
            <person name="Tritt A."/>
            <person name="Yoshinaga Y."/>
            <person name="Zwiers L.-H."/>
            <person name="Turgeon B."/>
            <person name="Goodwin S."/>
            <person name="Spatafora J."/>
            <person name="Crous P."/>
            <person name="Grigoriev I."/>
        </authorList>
    </citation>
    <scope>NUCLEOTIDE SEQUENCE</scope>
    <source>
        <strain evidence="1">ATCC 200398</strain>
    </source>
</reference>
<dbReference type="EMBL" id="MU003550">
    <property type="protein sequence ID" value="KAF2463427.1"/>
    <property type="molecule type" value="Genomic_DNA"/>
</dbReference>
<sequence>MISGSSLSLLFLPALTLAAPSFKAFKNSKCTDPLSVTSMNTTIPNNELIIDTAIANWNGTAGPAGHWYPNLSFQGANLAGTLNGTGSNNVYWKVPKADDTCTFVLMKQKHDKAAGWKTLTPLPGQVALLARDEGCYYTAVNRCELTTLEDFEGLITSFCCGDGDCAAVHMGANLFITPNAPAEKEKRSPLSLTAAASRTVRNAAPREVDDLPWSPATDIPASKFYNGGIYAIARRSFWHHIVNIFKPSAPAAPSPPPVPSQPPPPPPPPPAPTTPSCKIVGDPKKVGVTTGKQRIVTDPQSCDTGPGTCSHTVSVSFQASTALSHSNSASWTVTGGMTVGVSAGVDFIAEGSVKTDLSMSLAHAWTEDTGTTVTTGWSNTTSQQIVQQVGTHAFLSFTPFYVCWKGDASCGNDDAGNEILIKGMDFCQPSLKEGGSEVVGEYSVVYMG</sequence>
<evidence type="ECO:0000313" key="2">
    <source>
        <dbReference type="Proteomes" id="UP000799755"/>
    </source>
</evidence>
<keyword evidence="2" id="KW-1185">Reference proteome</keyword>
<accession>A0ACB6Q951</accession>
<proteinExistence type="predicted"/>
<organism evidence="1 2">
    <name type="scientific">Lindgomyces ingoldianus</name>
    <dbReference type="NCBI Taxonomy" id="673940"/>
    <lineage>
        <taxon>Eukaryota</taxon>
        <taxon>Fungi</taxon>
        <taxon>Dikarya</taxon>
        <taxon>Ascomycota</taxon>
        <taxon>Pezizomycotina</taxon>
        <taxon>Dothideomycetes</taxon>
        <taxon>Pleosporomycetidae</taxon>
        <taxon>Pleosporales</taxon>
        <taxon>Lindgomycetaceae</taxon>
        <taxon>Lindgomyces</taxon>
    </lineage>
</organism>